<proteinExistence type="predicted"/>
<feature type="domain" description="Aerotolerance regulator N-terminal" evidence="3">
    <location>
        <begin position="7"/>
        <end position="81"/>
    </location>
</feature>
<gene>
    <name evidence="4" type="ORF">AWR36_010810</name>
</gene>
<keyword evidence="2" id="KW-0812">Transmembrane</keyword>
<keyword evidence="2" id="KW-0472">Membrane</keyword>
<dbReference type="PANTHER" id="PTHR37464:SF1">
    <property type="entry name" value="BLL2463 PROTEIN"/>
    <property type="match status" value="1"/>
</dbReference>
<feature type="region of interest" description="Disordered" evidence="1">
    <location>
        <begin position="331"/>
        <end position="352"/>
    </location>
</feature>
<dbReference type="RefSeq" id="WP_082679549.1">
    <property type="nucleotide sequence ID" value="NZ_LRFG02000003.1"/>
</dbReference>
<comment type="caution">
    <text evidence="4">The sequence shown here is derived from an EMBL/GenBank/DDBJ whole genome shotgun (WGS) entry which is preliminary data.</text>
</comment>
<evidence type="ECO:0000259" key="3">
    <source>
        <dbReference type="Pfam" id="PF07584"/>
    </source>
</evidence>
<dbReference type="NCBIfam" id="TIGR02226">
    <property type="entry name" value="two_anch"/>
    <property type="match status" value="1"/>
</dbReference>
<evidence type="ECO:0000313" key="5">
    <source>
        <dbReference type="Proteomes" id="UP000218427"/>
    </source>
</evidence>
<reference evidence="4" key="1">
    <citation type="submission" date="2017-08" db="EMBL/GenBank/DDBJ databases">
        <title>Microbulbifer marisrubri sp. nov., a halophilic alphaproteobacterium isolated from marine sediment of the Yellow Sea, China.</title>
        <authorList>
            <person name="Zhang G."/>
            <person name="Xiong Q."/>
        </authorList>
    </citation>
    <scope>NUCLEOTIDE SEQUENCE [LARGE SCALE GENOMIC DNA]</scope>
    <source>
        <strain evidence="4">WRN-8</strain>
    </source>
</reference>
<evidence type="ECO:0000256" key="2">
    <source>
        <dbReference type="SAM" id="Phobius"/>
    </source>
</evidence>
<dbReference type="PANTHER" id="PTHR37464">
    <property type="entry name" value="BLL2463 PROTEIN"/>
    <property type="match status" value="1"/>
</dbReference>
<name>A0ABX4HYQ7_9GAMM</name>
<feature type="transmembrane region" description="Helical" evidence="2">
    <location>
        <begin position="12"/>
        <end position="29"/>
    </location>
</feature>
<accession>A0ABX4HYQ7</accession>
<protein>
    <recommendedName>
        <fullName evidence="3">Aerotolerance regulator N-terminal domain-containing protein</fullName>
    </recommendedName>
</protein>
<sequence>MSWLPWSWQSPQWLWLLLALLIPLLIHLLQRSAPREITFAAAHWLQRRQPQSWKRLQLRDIGLLCLRLLLLALLSALLATPLLEKRDQTGALLLVDPAVARGELDSFTEARGPFAQVLWLQPRPQPVASTDPRGYDSWNSLSTLATEPRYRRAHILLHRDTASGYRALDYSPHWQWHTAGITESGATGNPPATPSIAIIGEAPAWLAPALQQLADTGTARLEPQALADPGQLDPEEFDWLLYSRPGPLPEAVQAFVRSGGLLISDDSVTTGQTVDFVPLVDDGGPTRAAAALGRGSWLRYRDSWQDQSFYRRARLPQQLWQQWSRQDWPLQSEQQPRWPAGEPPGRPVADSEVATAAREPLQQPLLLALLLMLLAERALTLSRRRVDG</sequence>
<dbReference type="InterPro" id="IPR011933">
    <property type="entry name" value="Double_TM_dom"/>
</dbReference>
<organism evidence="4 5">
    <name type="scientific">Microbulbifer flavimaris</name>
    <dbReference type="NCBI Taxonomy" id="1781068"/>
    <lineage>
        <taxon>Bacteria</taxon>
        <taxon>Pseudomonadati</taxon>
        <taxon>Pseudomonadota</taxon>
        <taxon>Gammaproteobacteria</taxon>
        <taxon>Cellvibrionales</taxon>
        <taxon>Microbulbiferaceae</taxon>
        <taxon>Microbulbifer</taxon>
    </lineage>
</organism>
<feature type="transmembrane region" description="Helical" evidence="2">
    <location>
        <begin position="61"/>
        <end position="83"/>
    </location>
</feature>
<evidence type="ECO:0000256" key="1">
    <source>
        <dbReference type="SAM" id="MobiDB-lite"/>
    </source>
</evidence>
<dbReference type="InterPro" id="IPR024163">
    <property type="entry name" value="Aerotolerance_reg_N"/>
</dbReference>
<evidence type="ECO:0000313" key="4">
    <source>
        <dbReference type="EMBL" id="PCO05206.1"/>
    </source>
</evidence>
<keyword evidence="2" id="KW-1133">Transmembrane helix</keyword>
<dbReference type="EMBL" id="LRFG02000003">
    <property type="protein sequence ID" value="PCO05206.1"/>
    <property type="molecule type" value="Genomic_DNA"/>
</dbReference>
<dbReference type="Proteomes" id="UP000218427">
    <property type="component" value="Unassembled WGS sequence"/>
</dbReference>
<keyword evidence="5" id="KW-1185">Reference proteome</keyword>
<dbReference type="Pfam" id="PF07584">
    <property type="entry name" value="BatA"/>
    <property type="match status" value="1"/>
</dbReference>